<reference evidence="2 3" key="1">
    <citation type="submission" date="2016-03" db="EMBL/GenBank/DDBJ databases">
        <authorList>
            <person name="Ploux O."/>
        </authorList>
    </citation>
    <scope>NUCLEOTIDE SEQUENCE [LARGE SCALE GENOMIC DNA]</scope>
    <source>
        <strain evidence="2 3">URUG2</strain>
    </source>
</reference>
<feature type="compositionally biased region" description="Polar residues" evidence="1">
    <location>
        <begin position="13"/>
        <end position="29"/>
    </location>
</feature>
<evidence type="ECO:0000313" key="3">
    <source>
        <dbReference type="Proteomes" id="UP000225277"/>
    </source>
</evidence>
<dbReference type="RefSeq" id="XP_023621892.1">
    <property type="nucleotide sequence ID" value="XM_023766124.1"/>
</dbReference>
<sequence length="117" mass="12724">MSPKAKLCRHALPSSTFPPTTDRNSSNTAPRFFLRAPQLICPQDTSKLEVGNLAPFVVKLQLAHFFVTTDTTAPHPAPSRAKTPRTVEIPSRRAISGSVILLDTDIDLPSSPTRAFS</sequence>
<gene>
    <name evidence="2" type="ORF">RCC_00912</name>
</gene>
<dbReference type="Proteomes" id="UP000225277">
    <property type="component" value="Unassembled WGS sequence"/>
</dbReference>
<feature type="region of interest" description="Disordered" evidence="1">
    <location>
        <begin position="1"/>
        <end position="29"/>
    </location>
</feature>
<dbReference type="AlphaFoldDB" id="A0A2D3UPS9"/>
<protein>
    <submittedName>
        <fullName evidence="2">Uncharacterized protein</fullName>
    </submittedName>
</protein>
<accession>A0A2D3UPS9</accession>
<evidence type="ECO:0000313" key="2">
    <source>
        <dbReference type="EMBL" id="CZT14995.1"/>
    </source>
</evidence>
<dbReference type="EMBL" id="FJUY01000001">
    <property type="protein sequence ID" value="CZT14995.1"/>
    <property type="molecule type" value="Genomic_DNA"/>
</dbReference>
<dbReference type="GeneID" id="35596242"/>
<keyword evidence="3" id="KW-1185">Reference proteome</keyword>
<evidence type="ECO:0000256" key="1">
    <source>
        <dbReference type="SAM" id="MobiDB-lite"/>
    </source>
</evidence>
<organism evidence="2 3">
    <name type="scientific">Ramularia collo-cygni</name>
    <dbReference type="NCBI Taxonomy" id="112498"/>
    <lineage>
        <taxon>Eukaryota</taxon>
        <taxon>Fungi</taxon>
        <taxon>Dikarya</taxon>
        <taxon>Ascomycota</taxon>
        <taxon>Pezizomycotina</taxon>
        <taxon>Dothideomycetes</taxon>
        <taxon>Dothideomycetidae</taxon>
        <taxon>Mycosphaerellales</taxon>
        <taxon>Mycosphaerellaceae</taxon>
        <taxon>Ramularia</taxon>
    </lineage>
</organism>
<proteinExistence type="predicted"/>
<name>A0A2D3UPS9_9PEZI</name>